<reference evidence="1" key="1">
    <citation type="submission" date="2019-08" db="EMBL/GenBank/DDBJ databases">
        <authorList>
            <person name="Kucharzyk K."/>
            <person name="Murdoch R.W."/>
            <person name="Higgins S."/>
            <person name="Loffler F."/>
        </authorList>
    </citation>
    <scope>NUCLEOTIDE SEQUENCE</scope>
</reference>
<comment type="caution">
    <text evidence="1">The sequence shown here is derived from an EMBL/GenBank/DDBJ whole genome shotgun (WGS) entry which is preliminary data.</text>
</comment>
<sequence>MEQAQQPLQREHPAGVVVVSRQRTNLDNAERGLQAIALQGHAQIRQHDAQEAGGAQQRLGQRRCAEHAAAQKLEGARCHCLGEQAKALIVEIEYHQVVQAGVAIHRNPAGRFCKIDSAGTQQRTRIAPLACHAGQHAGDETHRHRSAASGLLPDLPGVCRA</sequence>
<dbReference type="AlphaFoldDB" id="A0A645G377"/>
<organism evidence="1">
    <name type="scientific">bioreactor metagenome</name>
    <dbReference type="NCBI Taxonomy" id="1076179"/>
    <lineage>
        <taxon>unclassified sequences</taxon>
        <taxon>metagenomes</taxon>
        <taxon>ecological metagenomes</taxon>
    </lineage>
</organism>
<gene>
    <name evidence="1" type="ORF">SDC9_165954</name>
</gene>
<accession>A0A645G377</accession>
<name>A0A645G377_9ZZZZ</name>
<evidence type="ECO:0000313" key="1">
    <source>
        <dbReference type="EMBL" id="MPN18594.1"/>
    </source>
</evidence>
<dbReference type="EMBL" id="VSSQ01065962">
    <property type="protein sequence ID" value="MPN18594.1"/>
    <property type="molecule type" value="Genomic_DNA"/>
</dbReference>
<proteinExistence type="predicted"/>
<protein>
    <submittedName>
        <fullName evidence="1">Uncharacterized protein</fullName>
    </submittedName>
</protein>